<organism evidence="1 2">
    <name type="scientific">Rhizobium mulingense</name>
    <dbReference type="NCBI Taxonomy" id="3031128"/>
    <lineage>
        <taxon>Bacteria</taxon>
        <taxon>Pseudomonadati</taxon>
        <taxon>Pseudomonadota</taxon>
        <taxon>Alphaproteobacteria</taxon>
        <taxon>Hyphomicrobiales</taxon>
        <taxon>Rhizobiaceae</taxon>
        <taxon>Rhizobium/Agrobacterium group</taxon>
        <taxon>Rhizobium</taxon>
    </lineage>
</organism>
<name>A0ACC6MT79_9HYPH</name>
<gene>
    <name evidence="1" type="ORF">U8465_05195</name>
</gene>
<evidence type="ECO:0000313" key="1">
    <source>
        <dbReference type="EMBL" id="MEA3516539.1"/>
    </source>
</evidence>
<comment type="caution">
    <text evidence="1">The sequence shown here is derived from an EMBL/GenBank/DDBJ whole genome shotgun (WGS) entry which is preliminary data.</text>
</comment>
<dbReference type="EMBL" id="JAYESG010000002">
    <property type="protein sequence ID" value="MEA3516539.1"/>
    <property type="molecule type" value="Genomic_DNA"/>
</dbReference>
<reference evidence="1" key="1">
    <citation type="submission" date="2023-12" db="EMBL/GenBank/DDBJ databases">
        <title>Diversity of Rhizobium in root nodule of phaseolus vulgaris.</title>
        <authorList>
            <person name="Wang H."/>
        </authorList>
    </citation>
    <scope>NUCLEOTIDE SEQUENCE</scope>
    <source>
        <strain evidence="1">MJ31</strain>
    </source>
</reference>
<sequence length="541" mass="61621">MERQPSDRPSQERKVERDNLEKLRERSIVKLDDTAALDHVGTLIDASHDAGFERGADRAIYLLDEFAKRNLNARDSVILEYFRANAWAVKEETSGGRGSWAWEHPEREQQILALSRAVAHSGFAELDFLRRCQILTNRANQLNTMGRFIDAIEGWDSALGIVPKFAMAQANRGYGLKHYAGLLDDDRERAIVLLHAHDGLIAATAADAVYDSIYPDALVQRFADEAKTYAAAVNLDRIRELQGLDVPPLGRSKAEQKYRQWCLDHRLFLNPLNDLGPHEGAACDDLVLPPISERFDERPGAMTPPPVIGFFNQMKQEYASARFMLYEGLHDTKLHFSDRGVRLFDTLDYPMHSLATERVRTAYRIAYSLLDKVAFLVDNYWKLGKIGNRINFKNVWMAEGKPRLLDRFKEYPNWPLRGLFWLSKELFDDQLKQTTGPDARELHDIRNTLEHKFLQVHEGWARTLMWAAPSSDGLGLSIDSDLLETKALRVVKIARSALIHLALAIGVEERAHSRSGADTHVVGSMPLYDLDDHRKRRDPSF</sequence>
<dbReference type="Proteomes" id="UP001304050">
    <property type="component" value="Unassembled WGS sequence"/>
</dbReference>
<protein>
    <submittedName>
        <fullName evidence="1">LA2681 family HEPN domain-containing protein</fullName>
    </submittedName>
</protein>
<evidence type="ECO:0000313" key="2">
    <source>
        <dbReference type="Proteomes" id="UP001304050"/>
    </source>
</evidence>
<proteinExistence type="predicted"/>
<keyword evidence="2" id="KW-1185">Reference proteome</keyword>
<accession>A0ACC6MT79</accession>